<dbReference type="PANTHER" id="PTHR28144:SF1">
    <property type="entry name" value="ER MEMBRANE PROTEIN COMPLEX SUBUNIT 5"/>
    <property type="match status" value="1"/>
</dbReference>
<protein>
    <recommendedName>
        <fullName evidence="10">ER membrane protein complex subunit 5</fullName>
    </recommendedName>
</protein>
<evidence type="ECO:0000256" key="4">
    <source>
        <dbReference type="ARBA" id="ARBA00022989"/>
    </source>
</evidence>
<dbReference type="GeneID" id="26839715"/>
<dbReference type="Proteomes" id="UP000054251">
    <property type="component" value="Unassembled WGS sequence"/>
</dbReference>
<dbReference type="GO" id="GO:0072546">
    <property type="term" value="C:EMC complex"/>
    <property type="evidence" value="ECO:0007669"/>
    <property type="project" value="TreeGrafter"/>
</dbReference>
<comment type="caution">
    <text evidence="8">The sequence shown here is derived from an EMBL/GenBank/DDBJ whole genome shotgun (WGS) entry which is preliminary data.</text>
</comment>
<dbReference type="PANTHER" id="PTHR28144">
    <property type="entry name" value="ER MEMBRANE PROTEIN COMPLEX SUBUNIT 5"/>
    <property type="match status" value="1"/>
</dbReference>
<evidence type="ECO:0000256" key="7">
    <source>
        <dbReference type="SAM" id="SignalP"/>
    </source>
</evidence>
<dbReference type="EMBL" id="LMYN01000050">
    <property type="protein sequence ID" value="KSA01561.1"/>
    <property type="molecule type" value="Genomic_DNA"/>
</dbReference>
<dbReference type="GO" id="GO:0034975">
    <property type="term" value="P:protein folding in endoplasmic reticulum"/>
    <property type="evidence" value="ECO:0007669"/>
    <property type="project" value="TreeGrafter"/>
</dbReference>
<evidence type="ECO:0000256" key="2">
    <source>
        <dbReference type="ARBA" id="ARBA00006109"/>
    </source>
</evidence>
<feature type="transmembrane region" description="Helical" evidence="6">
    <location>
        <begin position="40"/>
        <end position="58"/>
    </location>
</feature>
<comment type="similarity">
    <text evidence="2">Belongs to the membrane magnesium transporter (TC 1.A.67) family.</text>
</comment>
<dbReference type="Pfam" id="PF10270">
    <property type="entry name" value="MMgT"/>
    <property type="match status" value="1"/>
</dbReference>
<evidence type="ECO:0000256" key="3">
    <source>
        <dbReference type="ARBA" id="ARBA00022692"/>
    </source>
</evidence>
<keyword evidence="5 6" id="KW-0472">Membrane</keyword>
<dbReference type="OrthoDB" id="44756at2759"/>
<dbReference type="InterPro" id="IPR053279">
    <property type="entry name" value="EMC_subunit"/>
</dbReference>
<keyword evidence="3 6" id="KW-0812">Transmembrane</keyword>
<evidence type="ECO:0008006" key="10">
    <source>
        <dbReference type="Google" id="ProtNLM"/>
    </source>
</evidence>
<feature type="chain" id="PRO_5006884535" description="ER membrane protein complex subunit 5" evidence="7">
    <location>
        <begin position="17"/>
        <end position="123"/>
    </location>
</feature>
<evidence type="ECO:0000313" key="9">
    <source>
        <dbReference type="Proteomes" id="UP000054251"/>
    </source>
</evidence>
<dbReference type="AlphaFoldDB" id="A0A0V1PZC3"/>
<reference evidence="8 9" key="1">
    <citation type="submission" date="2015-11" db="EMBL/GenBank/DDBJ databases">
        <title>The genome of Debaryomyces fabryi.</title>
        <authorList>
            <person name="Tafer H."/>
            <person name="Lopandic K."/>
        </authorList>
    </citation>
    <scope>NUCLEOTIDE SEQUENCE [LARGE SCALE GENOMIC DNA]</scope>
    <source>
        <strain evidence="8 9">CBS 789</strain>
    </source>
</reference>
<dbReference type="RefSeq" id="XP_015467663.1">
    <property type="nucleotide sequence ID" value="XM_015611536.1"/>
</dbReference>
<keyword evidence="9" id="KW-1185">Reference proteome</keyword>
<proteinExistence type="inferred from homology"/>
<feature type="signal peptide" evidence="7">
    <location>
        <begin position="1"/>
        <end position="16"/>
    </location>
</feature>
<comment type="subcellular location">
    <subcellularLocation>
        <location evidence="1">Endomembrane system</location>
        <topology evidence="1">Multi-pass membrane protein</topology>
    </subcellularLocation>
</comment>
<evidence type="ECO:0000256" key="1">
    <source>
        <dbReference type="ARBA" id="ARBA00004127"/>
    </source>
</evidence>
<accession>A0A0V1PZC3</accession>
<evidence type="ECO:0000256" key="6">
    <source>
        <dbReference type="SAM" id="Phobius"/>
    </source>
</evidence>
<keyword evidence="4 6" id="KW-1133">Transmembrane helix</keyword>
<keyword evidence="7" id="KW-0732">Signal</keyword>
<evidence type="ECO:0000313" key="8">
    <source>
        <dbReference type="EMBL" id="KSA01561.1"/>
    </source>
</evidence>
<name>A0A0V1PZC3_9ASCO</name>
<dbReference type="InterPro" id="IPR018937">
    <property type="entry name" value="MMgT"/>
</dbReference>
<sequence length="123" mass="14536">MLYLLGSLLFIHAAYSSFEFHQLLKIHSEYDYLPLPTEITVEVILALVTFIIGSIISIENEPKLSIDNKLILQDDKYLKKIEMRKAMREFEKVGISGFEEYDSRVDFIDIKQKRKEYNDWVNK</sequence>
<gene>
    <name evidence="8" type="ORF">AC631_02706</name>
</gene>
<evidence type="ECO:0000256" key="5">
    <source>
        <dbReference type="ARBA" id="ARBA00023136"/>
    </source>
</evidence>
<organism evidence="8 9">
    <name type="scientific">Debaryomyces fabryi</name>
    <dbReference type="NCBI Taxonomy" id="58627"/>
    <lineage>
        <taxon>Eukaryota</taxon>
        <taxon>Fungi</taxon>
        <taxon>Dikarya</taxon>
        <taxon>Ascomycota</taxon>
        <taxon>Saccharomycotina</taxon>
        <taxon>Pichiomycetes</taxon>
        <taxon>Debaryomycetaceae</taxon>
        <taxon>Debaryomyces</taxon>
    </lineage>
</organism>